<evidence type="ECO:0000256" key="3">
    <source>
        <dbReference type="ARBA" id="ARBA00022723"/>
    </source>
</evidence>
<dbReference type="PROSITE" id="PS50157">
    <property type="entry name" value="ZINC_FINGER_C2H2_2"/>
    <property type="match status" value="2"/>
</dbReference>
<dbReference type="CDD" id="cd07765">
    <property type="entry name" value="KRAB_A-box"/>
    <property type="match status" value="1"/>
</dbReference>
<dbReference type="Proteomes" id="UP000081671">
    <property type="component" value="Unplaced"/>
</dbReference>
<feature type="domain" description="C2H2-type" evidence="11">
    <location>
        <begin position="546"/>
        <end position="573"/>
    </location>
</feature>
<evidence type="ECO:0000256" key="5">
    <source>
        <dbReference type="ARBA" id="ARBA00022771"/>
    </source>
</evidence>
<evidence type="ECO:0000313" key="14">
    <source>
        <dbReference type="RefSeq" id="XP_012873942.1"/>
    </source>
</evidence>
<evidence type="ECO:0000256" key="7">
    <source>
        <dbReference type="ARBA" id="ARBA00023125"/>
    </source>
</evidence>
<dbReference type="SMART" id="SM00355">
    <property type="entry name" value="ZnF_C2H2"/>
    <property type="match status" value="2"/>
</dbReference>
<dbReference type="Pfam" id="PF00096">
    <property type="entry name" value="zf-C2H2"/>
    <property type="match status" value="2"/>
</dbReference>
<evidence type="ECO:0000256" key="10">
    <source>
        <dbReference type="SAM" id="MobiDB-lite"/>
    </source>
</evidence>
<dbReference type="AlphaFoldDB" id="A0A1S3FD96"/>
<dbReference type="OrthoDB" id="6354171at2759"/>
<evidence type="ECO:0000256" key="1">
    <source>
        <dbReference type="ARBA" id="ARBA00004123"/>
    </source>
</evidence>
<feature type="domain" description="KRAB" evidence="12">
    <location>
        <begin position="143"/>
        <end position="214"/>
    </location>
</feature>
<dbReference type="SMART" id="SM00349">
    <property type="entry name" value="KRAB"/>
    <property type="match status" value="1"/>
</dbReference>
<dbReference type="GO" id="GO:0008270">
    <property type="term" value="F:zinc ion binding"/>
    <property type="evidence" value="ECO:0007669"/>
    <property type="project" value="UniProtKB-KW"/>
</dbReference>
<dbReference type="Gene3D" id="6.10.140.140">
    <property type="match status" value="1"/>
</dbReference>
<dbReference type="PROSITE" id="PS00028">
    <property type="entry name" value="ZINC_FINGER_C2H2_1"/>
    <property type="match status" value="2"/>
</dbReference>
<dbReference type="InterPro" id="IPR001909">
    <property type="entry name" value="KRAB"/>
</dbReference>
<dbReference type="GO" id="GO:0000981">
    <property type="term" value="F:DNA-binding transcription factor activity, RNA polymerase II-specific"/>
    <property type="evidence" value="ECO:0007669"/>
    <property type="project" value="TreeGrafter"/>
</dbReference>
<dbReference type="InterPro" id="IPR036236">
    <property type="entry name" value="Znf_C2H2_sf"/>
</dbReference>
<dbReference type="FunFam" id="3.30.160.60:FF:000045">
    <property type="entry name" value="ZFP69 zinc finger protein B"/>
    <property type="match status" value="1"/>
</dbReference>
<proteinExistence type="inferred from homology"/>
<dbReference type="InterPro" id="IPR036051">
    <property type="entry name" value="KRAB_dom_sf"/>
</dbReference>
<accession>A0A1S3FD96</accession>
<protein>
    <submittedName>
        <fullName evidence="14">LOW QUALITY PROTEIN: zinc finger protein 782-like</fullName>
    </submittedName>
</protein>
<organism evidence="13 14">
    <name type="scientific">Dipodomys ordii</name>
    <name type="common">Ord's kangaroo rat</name>
    <dbReference type="NCBI Taxonomy" id="10020"/>
    <lineage>
        <taxon>Eukaryota</taxon>
        <taxon>Metazoa</taxon>
        <taxon>Chordata</taxon>
        <taxon>Craniata</taxon>
        <taxon>Vertebrata</taxon>
        <taxon>Euteleostomi</taxon>
        <taxon>Mammalia</taxon>
        <taxon>Eutheria</taxon>
        <taxon>Euarchontoglires</taxon>
        <taxon>Glires</taxon>
        <taxon>Rodentia</taxon>
        <taxon>Castorimorpha</taxon>
        <taxon>Heteromyidae</taxon>
        <taxon>Dipodomyinae</taxon>
        <taxon>Dipodomys</taxon>
    </lineage>
</organism>
<evidence type="ECO:0000256" key="6">
    <source>
        <dbReference type="ARBA" id="ARBA00022833"/>
    </source>
</evidence>
<dbReference type="FunFam" id="3.30.160.60:FF:002343">
    <property type="entry name" value="Zinc finger protein 33A"/>
    <property type="match status" value="1"/>
</dbReference>
<keyword evidence="3" id="KW-0479">Metal-binding</keyword>
<dbReference type="InterPro" id="IPR013087">
    <property type="entry name" value="Znf_C2H2_type"/>
</dbReference>
<feature type="domain" description="C2H2-type" evidence="11">
    <location>
        <begin position="574"/>
        <end position="601"/>
    </location>
</feature>
<dbReference type="SUPFAM" id="SSF57667">
    <property type="entry name" value="beta-beta-alpha zinc fingers"/>
    <property type="match status" value="2"/>
</dbReference>
<dbReference type="GeneID" id="105987274"/>
<dbReference type="InParanoid" id="A0A1S3FD96"/>
<keyword evidence="8" id="KW-0539">Nucleus</keyword>
<evidence type="ECO:0000313" key="13">
    <source>
        <dbReference type="Proteomes" id="UP000081671"/>
    </source>
</evidence>
<evidence type="ECO:0000256" key="8">
    <source>
        <dbReference type="ARBA" id="ARBA00023242"/>
    </source>
</evidence>
<dbReference type="PANTHER" id="PTHR24381:SF390">
    <property type="entry name" value="ZINC FINGER PROTEIN 37 HOMOLOG"/>
    <property type="match status" value="1"/>
</dbReference>
<name>A0A1S3FD96_DIPOR</name>
<keyword evidence="4" id="KW-0677">Repeat</keyword>
<evidence type="ECO:0000256" key="9">
    <source>
        <dbReference type="PROSITE-ProRule" id="PRU00042"/>
    </source>
</evidence>
<evidence type="ECO:0000259" key="12">
    <source>
        <dbReference type="PROSITE" id="PS50805"/>
    </source>
</evidence>
<gene>
    <name evidence="14" type="primary">LOC105987274</name>
</gene>
<dbReference type="Pfam" id="PF01352">
    <property type="entry name" value="KRAB"/>
    <property type="match status" value="1"/>
</dbReference>
<evidence type="ECO:0000256" key="2">
    <source>
        <dbReference type="ARBA" id="ARBA00006991"/>
    </source>
</evidence>
<dbReference type="PANTHER" id="PTHR24381">
    <property type="entry name" value="ZINC FINGER PROTEIN"/>
    <property type="match status" value="1"/>
</dbReference>
<dbReference type="KEGG" id="dord:105987274"/>
<keyword evidence="6" id="KW-0862">Zinc</keyword>
<keyword evidence="13" id="KW-1185">Reference proteome</keyword>
<dbReference type="GO" id="GO:0000977">
    <property type="term" value="F:RNA polymerase II transcription regulatory region sequence-specific DNA binding"/>
    <property type="evidence" value="ECO:0007669"/>
    <property type="project" value="TreeGrafter"/>
</dbReference>
<feature type="region of interest" description="Disordered" evidence="10">
    <location>
        <begin position="14"/>
        <end position="36"/>
    </location>
</feature>
<evidence type="ECO:0000259" key="11">
    <source>
        <dbReference type="PROSITE" id="PS50157"/>
    </source>
</evidence>
<comment type="similarity">
    <text evidence="2">Belongs to the krueppel C2H2-type zinc-finger protein family.</text>
</comment>
<dbReference type="RefSeq" id="XP_012873942.1">
    <property type="nucleotide sequence ID" value="XM_013018488.1"/>
</dbReference>
<sequence length="610" mass="68733">MLCAFAQRALDRAARGPGGRKALGEGRLPSPGIPGRSGCGLSCAGPGAWPERPGAGAEVRPPTALELGRLGSVPARSSRSRGPSSQGHVSVRGPLTSRCCCETSMSSPAWHTATGEVTTPRAKPSQFCTLQEPEKMNTSQASVSFMDVCVDLTEEEWQCLGPAHRTLYRDVMLEIYSHLVSVGYCSTKPELIFKLEQGDNLWSLNKKNQLLSPNSPEDCHPDILSEKNPENQGKHLSQILFKALTTGPEISAKPYDPDINIFPTRVKPYKCDTIGPTYLGLSPLFSHTQCSREKAYEVSLHEKRLLGSKHCRMNTGMKSFVYSEYREPLNYMEEVNQHQNIQNLRQVFNYNESRQALEKASLKISQSTHPKLKYCGFNISVETQRNKSTIIVSQDIPPEDKSRYELNESRNSFSQTTQKTPRTSFIQKSYQEQQRNHTAVKHLKYGKNLQHNPALLLYERTHTTDKPSDLPMCTSSCQETCDVHLSSHFKLKPHEGNECGQPHSVVLLLIRPQKSHTGDKPYESYESRRVFGKNSCLSKVQTPYIYKCDSCEKTFKTRSGLKWHQRNHTGDKPFKCNECRKSFIFKSNLILHQRTHTGEKPFICGVVHML</sequence>
<feature type="compositionally biased region" description="Low complexity" evidence="10">
    <location>
        <begin position="72"/>
        <end position="85"/>
    </location>
</feature>
<keyword evidence="7" id="KW-0238">DNA-binding</keyword>
<evidence type="ECO:0000256" key="4">
    <source>
        <dbReference type="ARBA" id="ARBA00022737"/>
    </source>
</evidence>
<feature type="region of interest" description="Disordered" evidence="10">
    <location>
        <begin position="72"/>
        <end position="91"/>
    </location>
</feature>
<comment type="subcellular location">
    <subcellularLocation>
        <location evidence="1">Nucleus</location>
    </subcellularLocation>
</comment>
<dbReference type="SUPFAM" id="SSF109640">
    <property type="entry name" value="KRAB domain (Kruppel-associated box)"/>
    <property type="match status" value="1"/>
</dbReference>
<dbReference type="GO" id="GO:0005634">
    <property type="term" value="C:nucleus"/>
    <property type="evidence" value="ECO:0007669"/>
    <property type="project" value="UniProtKB-SubCell"/>
</dbReference>
<reference evidence="14" key="1">
    <citation type="submission" date="2025-08" db="UniProtKB">
        <authorList>
            <consortium name="RefSeq"/>
        </authorList>
    </citation>
    <scope>IDENTIFICATION</scope>
    <source>
        <tissue evidence="14">Kidney</tissue>
    </source>
</reference>
<dbReference type="PROSITE" id="PS50805">
    <property type="entry name" value="KRAB"/>
    <property type="match status" value="1"/>
</dbReference>
<dbReference type="Gene3D" id="3.30.160.60">
    <property type="entry name" value="Classic Zinc Finger"/>
    <property type="match status" value="2"/>
</dbReference>
<keyword evidence="5 9" id="KW-0863">Zinc-finger</keyword>